<protein>
    <submittedName>
        <fullName evidence="2">Uncharacterized protein</fullName>
    </submittedName>
</protein>
<reference evidence="2" key="1">
    <citation type="submission" date="2013-07" db="EMBL/GenBank/DDBJ databases">
        <title>The Genome Sequence of Cryptococcus pinus CBS10737.</title>
        <authorList>
            <consortium name="The Broad Institute Genome Sequencing Platform"/>
            <person name="Cuomo C."/>
            <person name="Litvintseva A."/>
            <person name="Chen Y."/>
            <person name="Heitman J."/>
            <person name="Sun S."/>
            <person name="Springer D."/>
            <person name="Dromer F."/>
            <person name="Young S.K."/>
            <person name="Zeng Q."/>
            <person name="Gargeya S."/>
            <person name="Fitzgerald M."/>
            <person name="Abouelleil A."/>
            <person name="Alvarado L."/>
            <person name="Berlin A.M."/>
            <person name="Chapman S.B."/>
            <person name="Dewar J."/>
            <person name="Goldberg J."/>
            <person name="Griggs A."/>
            <person name="Gujja S."/>
            <person name="Hansen M."/>
            <person name="Howarth C."/>
            <person name="Imamovic A."/>
            <person name="Larimer J."/>
            <person name="McCowan C."/>
            <person name="Murphy C."/>
            <person name="Pearson M."/>
            <person name="Priest M."/>
            <person name="Roberts A."/>
            <person name="Saif S."/>
            <person name="Shea T."/>
            <person name="Sykes S."/>
            <person name="Wortman J."/>
            <person name="Nusbaum C."/>
            <person name="Birren B."/>
        </authorList>
    </citation>
    <scope>NUCLEOTIDE SEQUENCE [LARGE SCALE GENOMIC DNA]</scope>
    <source>
        <strain evidence="2">CBS 10737</strain>
    </source>
</reference>
<reference evidence="3" key="2">
    <citation type="submission" date="2013-07" db="EMBL/GenBank/DDBJ databases">
        <authorList>
            <consortium name="The Broad Institute Genome Sequencing Platform"/>
            <person name="Cuomo C."/>
            <person name="Litvintseva A."/>
            <person name="Chen Y."/>
            <person name="Heitman J."/>
            <person name="Sun S."/>
            <person name="Springer D."/>
            <person name="Dromer F."/>
            <person name="Young S.K."/>
            <person name="Zeng Q."/>
            <person name="Gargeya S."/>
            <person name="Fitzgerald M."/>
            <person name="Abouelleil A."/>
            <person name="Alvarado L."/>
            <person name="Berlin A.M."/>
            <person name="Chapman S.B."/>
            <person name="Dewar J."/>
            <person name="Goldberg J."/>
            <person name="Griggs A."/>
            <person name="Gujja S."/>
            <person name="Hansen M."/>
            <person name="Howarth C."/>
            <person name="Imamovic A."/>
            <person name="Larimer J."/>
            <person name="McCowan C."/>
            <person name="Murphy C."/>
            <person name="Pearson M."/>
            <person name="Priest M."/>
            <person name="Roberts A."/>
            <person name="Saif S."/>
            <person name="Shea T."/>
            <person name="Sykes S."/>
            <person name="Wortman J."/>
            <person name="Nusbaum C."/>
            <person name="Birren B."/>
        </authorList>
    </citation>
    <scope>NUCLEOTIDE SEQUENCE</scope>
    <source>
        <strain evidence="3">CBS 10737</strain>
    </source>
</reference>
<reference evidence="3" key="4">
    <citation type="submission" date="2024-02" db="EMBL/GenBank/DDBJ databases">
        <title>Comparative genomics of Cryptococcus and Kwoniella reveals pathogenesis evolution and contrasting modes of karyotype evolution via chromosome fusion or intercentromeric recombination.</title>
        <authorList>
            <person name="Coelho M.A."/>
            <person name="David-Palma M."/>
            <person name="Shea T."/>
            <person name="Bowers K."/>
            <person name="McGinley-Smith S."/>
            <person name="Mohammad A.W."/>
            <person name="Gnirke A."/>
            <person name="Yurkov A.M."/>
            <person name="Nowrousian M."/>
            <person name="Sun S."/>
            <person name="Cuomo C.A."/>
            <person name="Heitman J."/>
        </authorList>
    </citation>
    <scope>NUCLEOTIDE SEQUENCE</scope>
    <source>
        <strain evidence="3">CBS 10737</strain>
    </source>
</reference>
<evidence type="ECO:0000256" key="1">
    <source>
        <dbReference type="SAM" id="MobiDB-lite"/>
    </source>
</evidence>
<accession>A0A1B9IDL7</accession>
<feature type="region of interest" description="Disordered" evidence="1">
    <location>
        <begin position="65"/>
        <end position="84"/>
    </location>
</feature>
<dbReference type="EMBL" id="CP144519">
    <property type="protein sequence ID" value="WWC66605.1"/>
    <property type="molecule type" value="Genomic_DNA"/>
</dbReference>
<feature type="region of interest" description="Disordered" evidence="1">
    <location>
        <begin position="108"/>
        <end position="129"/>
    </location>
</feature>
<reference evidence="2" key="3">
    <citation type="submission" date="2016-07" db="EMBL/GenBank/DDBJ databases">
        <title>Evolution of pathogenesis and genome organization in the Tremellales.</title>
        <authorList>
            <person name="Cuomo C."/>
            <person name="Litvintseva A."/>
            <person name="Heitman J."/>
            <person name="Chen Y."/>
            <person name="Sun S."/>
            <person name="Springer D."/>
            <person name="Dromer F."/>
            <person name="Young S."/>
            <person name="Zeng Q."/>
            <person name="Chapman S."/>
            <person name="Gujja S."/>
            <person name="Saif S."/>
            <person name="Birren B."/>
        </authorList>
    </citation>
    <scope>NUCLEOTIDE SEQUENCE</scope>
    <source>
        <strain evidence="2">CBS 10737</strain>
    </source>
</reference>
<dbReference type="Proteomes" id="UP000094020">
    <property type="component" value="Chromosome 1"/>
</dbReference>
<dbReference type="AlphaFoldDB" id="A0A1B9IDL7"/>
<evidence type="ECO:0000313" key="3">
    <source>
        <dbReference type="EMBL" id="WWC66605.1"/>
    </source>
</evidence>
<dbReference type="EMBL" id="KI894007">
    <property type="protein sequence ID" value="OCF53514.1"/>
    <property type="molecule type" value="Genomic_DNA"/>
</dbReference>
<name>A0A1B9IDL7_9TREE</name>
<dbReference type="KEGG" id="kpin:30169188"/>
<evidence type="ECO:0000313" key="4">
    <source>
        <dbReference type="Proteomes" id="UP000094020"/>
    </source>
</evidence>
<dbReference type="GeneID" id="30169188"/>
<sequence>MSDQTSAQVPYTSDTLSRSIRFSKGKPCTEITIKWKPVSWTIAYYGKTESKDELVIQASESDLDHTDIPHFEGTSSVGKEEVEEKNKDIKTVTLHWESRTQSEFIDRTLSWKPPSPGEGLEPKVVRGHV</sequence>
<dbReference type="RefSeq" id="XP_019014733.1">
    <property type="nucleotide sequence ID" value="XM_019152595.1"/>
</dbReference>
<gene>
    <name evidence="2" type="ORF">I206_00819</name>
    <name evidence="3" type="ORF">I206_100508</name>
</gene>
<evidence type="ECO:0000313" key="2">
    <source>
        <dbReference type="EMBL" id="OCF53514.1"/>
    </source>
</evidence>
<organism evidence="2">
    <name type="scientific">Kwoniella pini CBS 10737</name>
    <dbReference type="NCBI Taxonomy" id="1296096"/>
    <lineage>
        <taxon>Eukaryota</taxon>
        <taxon>Fungi</taxon>
        <taxon>Dikarya</taxon>
        <taxon>Basidiomycota</taxon>
        <taxon>Agaricomycotina</taxon>
        <taxon>Tremellomycetes</taxon>
        <taxon>Tremellales</taxon>
        <taxon>Cryptococcaceae</taxon>
        <taxon>Kwoniella</taxon>
    </lineage>
</organism>
<feature type="compositionally biased region" description="Basic and acidic residues" evidence="1">
    <location>
        <begin position="120"/>
        <end position="129"/>
    </location>
</feature>
<proteinExistence type="predicted"/>
<keyword evidence="4" id="KW-1185">Reference proteome</keyword>